<evidence type="ECO:0000313" key="2">
    <source>
        <dbReference type="EMBL" id="KAK7691170.1"/>
    </source>
</evidence>
<evidence type="ECO:0000313" key="3">
    <source>
        <dbReference type="Proteomes" id="UP001385951"/>
    </source>
</evidence>
<evidence type="ECO:0000256" key="1">
    <source>
        <dbReference type="SAM" id="MobiDB-lite"/>
    </source>
</evidence>
<reference evidence="2 3" key="1">
    <citation type="submission" date="2022-09" db="EMBL/GenBank/DDBJ databases">
        <authorList>
            <person name="Palmer J.M."/>
        </authorList>
    </citation>
    <scope>NUCLEOTIDE SEQUENCE [LARGE SCALE GENOMIC DNA]</scope>
    <source>
        <strain evidence="2 3">DSM 7382</strain>
    </source>
</reference>
<organism evidence="2 3">
    <name type="scientific">Cerrena zonata</name>
    <dbReference type="NCBI Taxonomy" id="2478898"/>
    <lineage>
        <taxon>Eukaryota</taxon>
        <taxon>Fungi</taxon>
        <taxon>Dikarya</taxon>
        <taxon>Basidiomycota</taxon>
        <taxon>Agaricomycotina</taxon>
        <taxon>Agaricomycetes</taxon>
        <taxon>Polyporales</taxon>
        <taxon>Cerrenaceae</taxon>
        <taxon>Cerrena</taxon>
    </lineage>
</organism>
<gene>
    <name evidence="2" type="ORF">QCA50_006273</name>
</gene>
<proteinExistence type="predicted"/>
<name>A0AAW0GCX9_9APHY</name>
<accession>A0AAW0GCX9</accession>
<feature type="region of interest" description="Disordered" evidence="1">
    <location>
        <begin position="40"/>
        <end position="162"/>
    </location>
</feature>
<feature type="compositionally biased region" description="Low complexity" evidence="1">
    <location>
        <begin position="85"/>
        <end position="100"/>
    </location>
</feature>
<sequence>MSRTATSPDTECPTFRSDYETACNTTTCSVDYVASSAIFDQSQPPPYVPSPPASQPHSPITPHTPTNPFAVPAALQASFKGSMSQQPTPTQAHFAQAPQPQQTPPFHPAQSYGYPQSQPQVTGGHIPEATEASYYTAQQGHSRPVTMTEDAYAGYDASPSLR</sequence>
<feature type="compositionally biased region" description="Pro residues" evidence="1">
    <location>
        <begin position="43"/>
        <end position="54"/>
    </location>
</feature>
<keyword evidence="3" id="KW-1185">Reference proteome</keyword>
<protein>
    <submittedName>
        <fullName evidence="2">Uncharacterized protein</fullName>
    </submittedName>
</protein>
<dbReference type="AlphaFoldDB" id="A0AAW0GCX9"/>
<dbReference type="Proteomes" id="UP001385951">
    <property type="component" value="Unassembled WGS sequence"/>
</dbReference>
<feature type="compositionally biased region" description="Polar residues" evidence="1">
    <location>
        <begin position="57"/>
        <end position="67"/>
    </location>
</feature>
<dbReference type="EMBL" id="JASBNA010000006">
    <property type="protein sequence ID" value="KAK7691170.1"/>
    <property type="molecule type" value="Genomic_DNA"/>
</dbReference>
<comment type="caution">
    <text evidence="2">The sequence shown here is derived from an EMBL/GenBank/DDBJ whole genome shotgun (WGS) entry which is preliminary data.</text>
</comment>